<keyword evidence="1" id="KW-0175">Coiled coil</keyword>
<organism evidence="2 3">
    <name type="scientific">Compostimonas suwonensis</name>
    <dbReference type="NCBI Taxonomy" id="1048394"/>
    <lineage>
        <taxon>Bacteria</taxon>
        <taxon>Bacillati</taxon>
        <taxon>Actinomycetota</taxon>
        <taxon>Actinomycetes</taxon>
        <taxon>Micrococcales</taxon>
        <taxon>Microbacteriaceae</taxon>
        <taxon>Compostimonas</taxon>
    </lineage>
</organism>
<protein>
    <submittedName>
        <fullName evidence="2">Glycosyl transferase family 2</fullName>
    </submittedName>
</protein>
<dbReference type="AlphaFoldDB" id="A0A2M9BUY1"/>
<keyword evidence="3" id="KW-1185">Reference proteome</keyword>
<dbReference type="SUPFAM" id="SSF53448">
    <property type="entry name" value="Nucleotide-diphospho-sugar transferases"/>
    <property type="match status" value="2"/>
</dbReference>
<reference evidence="2 3" key="1">
    <citation type="submission" date="2017-11" db="EMBL/GenBank/DDBJ databases">
        <title>Genomic Encyclopedia of Archaeal and Bacterial Type Strains, Phase II (KMG-II): From Individual Species to Whole Genera.</title>
        <authorList>
            <person name="Goeker M."/>
        </authorList>
    </citation>
    <scope>NUCLEOTIDE SEQUENCE [LARGE SCALE GENOMIC DNA]</scope>
    <source>
        <strain evidence="2 3">DSM 25625</strain>
    </source>
</reference>
<feature type="coiled-coil region" evidence="1">
    <location>
        <begin position="302"/>
        <end position="336"/>
    </location>
</feature>
<dbReference type="RefSeq" id="WP_245861714.1">
    <property type="nucleotide sequence ID" value="NZ_PGFB01000004.1"/>
</dbReference>
<dbReference type="GO" id="GO:0016740">
    <property type="term" value="F:transferase activity"/>
    <property type="evidence" value="ECO:0007669"/>
    <property type="project" value="UniProtKB-KW"/>
</dbReference>
<name>A0A2M9BUY1_9MICO</name>
<dbReference type="InterPro" id="IPR029044">
    <property type="entry name" value="Nucleotide-diphossugar_trans"/>
</dbReference>
<evidence type="ECO:0000313" key="3">
    <source>
        <dbReference type="Proteomes" id="UP000230161"/>
    </source>
</evidence>
<comment type="caution">
    <text evidence="2">The sequence shown here is derived from an EMBL/GenBank/DDBJ whole genome shotgun (WGS) entry which is preliminary data.</text>
</comment>
<sequence length="648" mass="72262">MKLVLTLMVRDEADIIGVMIQHHLDQGVDMIIATDNGSVDGTREILEGYAERGLVDLRHDPVHRKQQGRVVTQMARDAATLHSADWVINADADEFWVPVDASKTLKEAFSGIDPAIQSFTVDVVDMTGPPASEGTGLQRLVYHDRRSIPELNAVGLHAPSTHDAAHIGDPEIEVVQGNHLVSLASLGRPDPQNEIEVLHFPWRSWKQFATKVGNAGRAYLDSPELTPSPNHHGMRDYRRLVEGTLYFSYLARHPTPDEIEAGVADGTFVEDRRIAVAHDSPVADSPIDAAASAADVAAGRTIAGLDRDLKAARETASRVEAQAASLGEELAAARADVEEKSRLVGELHARLAQEQALVHSLQSRKVVRAVDGAARIVARPRRVVGRMRRDIREKALERTWHRQLVRAARGGYRLETLYGRPAGEAIPVVMCLWNRRQRFAEVLAELDGQTTDAPIRLMLWNNNPADDRFYRDAIASFTRAGALASIEYVSSPMNYGGIARFFLARHLRSTGVGHAVFLDDDEVIPVDFIDAMRAAAADRSIAGYWAFTIVGSYWERKPTPDGEIADYVGTGGCILDLSIADDLRFFTELPRRYAFLEDLWMSWYARRLGWSVRKVDTDIHFVLEETNQFHTLVTLKEEFYRYLQERAV</sequence>
<accession>A0A2M9BUY1</accession>
<dbReference type="Pfam" id="PF13704">
    <property type="entry name" value="Glyco_tranf_2_4"/>
    <property type="match status" value="1"/>
</dbReference>
<proteinExistence type="predicted"/>
<evidence type="ECO:0000313" key="2">
    <source>
        <dbReference type="EMBL" id="PJJ61756.1"/>
    </source>
</evidence>
<evidence type="ECO:0000256" key="1">
    <source>
        <dbReference type="SAM" id="Coils"/>
    </source>
</evidence>
<dbReference type="Gene3D" id="3.90.550.10">
    <property type="entry name" value="Spore Coat Polysaccharide Biosynthesis Protein SpsA, Chain A"/>
    <property type="match status" value="2"/>
</dbReference>
<dbReference type="EMBL" id="PGFB01000004">
    <property type="protein sequence ID" value="PJJ61756.1"/>
    <property type="molecule type" value="Genomic_DNA"/>
</dbReference>
<gene>
    <name evidence="2" type="ORF">CLV54_2706</name>
</gene>
<dbReference type="Proteomes" id="UP000230161">
    <property type="component" value="Unassembled WGS sequence"/>
</dbReference>
<keyword evidence="2" id="KW-0808">Transferase</keyword>